<comment type="caution">
    <text evidence="2">The sequence shown here is derived from an EMBL/GenBank/DDBJ whole genome shotgun (WGS) entry which is preliminary data.</text>
</comment>
<protein>
    <recommendedName>
        <fullName evidence="3">DUF3185 domain-containing protein</fullName>
    </recommendedName>
</protein>
<accession>A0A0W8FRJ9</accession>
<evidence type="ECO:0008006" key="3">
    <source>
        <dbReference type="Google" id="ProtNLM"/>
    </source>
</evidence>
<keyword evidence="1" id="KW-0812">Transmembrane</keyword>
<evidence type="ECO:0000256" key="1">
    <source>
        <dbReference type="SAM" id="Phobius"/>
    </source>
</evidence>
<name>A0A0W8FRJ9_9ZZZZ</name>
<proteinExistence type="predicted"/>
<evidence type="ECO:0000313" key="2">
    <source>
        <dbReference type="EMBL" id="KUG23527.1"/>
    </source>
</evidence>
<dbReference type="EMBL" id="LNQE01000900">
    <property type="protein sequence ID" value="KUG23527.1"/>
    <property type="molecule type" value="Genomic_DNA"/>
</dbReference>
<sequence>MKTYSIIGIILIVIGIIALAYQGITYTTREKVVDIGPIQINADKTKTIPLPPILGGIALVGGIVLLIAGGKKS</sequence>
<feature type="transmembrane region" description="Helical" evidence="1">
    <location>
        <begin position="48"/>
        <end position="68"/>
    </location>
</feature>
<keyword evidence="1" id="KW-1133">Transmembrane helix</keyword>
<dbReference type="AlphaFoldDB" id="A0A0W8FRJ9"/>
<reference evidence="2" key="1">
    <citation type="journal article" date="2015" name="Proc. Natl. Acad. Sci. U.S.A.">
        <title>Networks of energetic and metabolic interactions define dynamics in microbial communities.</title>
        <authorList>
            <person name="Embree M."/>
            <person name="Liu J.K."/>
            <person name="Al-Bassam M.M."/>
            <person name="Zengler K."/>
        </authorList>
    </citation>
    <scope>NUCLEOTIDE SEQUENCE</scope>
</reference>
<feature type="transmembrane region" description="Helical" evidence="1">
    <location>
        <begin position="6"/>
        <end position="27"/>
    </location>
</feature>
<gene>
    <name evidence="2" type="ORF">ASZ90_006673</name>
</gene>
<keyword evidence="1" id="KW-0472">Membrane</keyword>
<organism evidence="2">
    <name type="scientific">hydrocarbon metagenome</name>
    <dbReference type="NCBI Taxonomy" id="938273"/>
    <lineage>
        <taxon>unclassified sequences</taxon>
        <taxon>metagenomes</taxon>
        <taxon>ecological metagenomes</taxon>
    </lineage>
</organism>